<evidence type="ECO:0000256" key="1">
    <source>
        <dbReference type="ARBA" id="ARBA00023015"/>
    </source>
</evidence>
<accession>A0A344LA72</accession>
<evidence type="ECO:0000256" key="3">
    <source>
        <dbReference type="ARBA" id="ARBA00023163"/>
    </source>
</evidence>
<name>A0A344LA72_9PSEU</name>
<proteinExistence type="predicted"/>
<dbReference type="Proteomes" id="UP000250434">
    <property type="component" value="Chromosome"/>
</dbReference>
<dbReference type="PRINTS" id="PR00455">
    <property type="entry name" value="HTHTETR"/>
</dbReference>
<sequence length="186" mass="20210">MEKSPARRSAARTRLLEAAARIFYAEGIHAIGVDRVIEEADVSRATFYRHFPSKDELVRAYLEAEDHAIRANVAAAAERFDNPREVLEGLVSGLGDQICGAGFRGCPFINAAVEYPDPAHPVRQAVRAHRDWFAGALSELAVASGIPAELSGTLVFLRDGAMVGGYLEEPEAVRAQLLLSVRALVR</sequence>
<dbReference type="RefSeq" id="WP_113694208.1">
    <property type="nucleotide sequence ID" value="NZ_CP015163.1"/>
</dbReference>
<organism evidence="6 7">
    <name type="scientific">Amycolatopsis albispora</name>
    <dbReference type="NCBI Taxonomy" id="1804986"/>
    <lineage>
        <taxon>Bacteria</taxon>
        <taxon>Bacillati</taxon>
        <taxon>Actinomycetota</taxon>
        <taxon>Actinomycetes</taxon>
        <taxon>Pseudonocardiales</taxon>
        <taxon>Pseudonocardiaceae</taxon>
        <taxon>Amycolatopsis</taxon>
    </lineage>
</organism>
<dbReference type="PROSITE" id="PS50977">
    <property type="entry name" value="HTH_TETR_2"/>
    <property type="match status" value="1"/>
</dbReference>
<dbReference type="InterPro" id="IPR036271">
    <property type="entry name" value="Tet_transcr_reg_TetR-rel_C_sf"/>
</dbReference>
<gene>
    <name evidence="6" type="ORF">A4R43_22640</name>
</gene>
<evidence type="ECO:0000256" key="4">
    <source>
        <dbReference type="PROSITE-ProRule" id="PRU00335"/>
    </source>
</evidence>
<keyword evidence="2 4" id="KW-0238">DNA-binding</keyword>
<dbReference type="OrthoDB" id="4214267at2"/>
<keyword evidence="7" id="KW-1185">Reference proteome</keyword>
<keyword evidence="3" id="KW-0804">Transcription</keyword>
<feature type="domain" description="HTH tetR-type" evidence="5">
    <location>
        <begin position="9"/>
        <end position="69"/>
    </location>
</feature>
<dbReference type="KEGG" id="aab:A4R43_22640"/>
<dbReference type="SUPFAM" id="SSF46689">
    <property type="entry name" value="Homeodomain-like"/>
    <property type="match status" value="1"/>
</dbReference>
<dbReference type="PANTHER" id="PTHR47506">
    <property type="entry name" value="TRANSCRIPTIONAL REGULATORY PROTEIN"/>
    <property type="match status" value="1"/>
</dbReference>
<evidence type="ECO:0000313" key="6">
    <source>
        <dbReference type="EMBL" id="AXB44946.1"/>
    </source>
</evidence>
<dbReference type="InterPro" id="IPR009057">
    <property type="entry name" value="Homeodomain-like_sf"/>
</dbReference>
<dbReference type="Pfam" id="PF00440">
    <property type="entry name" value="TetR_N"/>
    <property type="match status" value="1"/>
</dbReference>
<dbReference type="AlphaFoldDB" id="A0A344LA72"/>
<protein>
    <submittedName>
        <fullName evidence="6">TetR family transcriptional regulator</fullName>
    </submittedName>
</protein>
<dbReference type="EMBL" id="CP015163">
    <property type="protein sequence ID" value="AXB44946.1"/>
    <property type="molecule type" value="Genomic_DNA"/>
</dbReference>
<dbReference type="GO" id="GO:0003677">
    <property type="term" value="F:DNA binding"/>
    <property type="evidence" value="ECO:0007669"/>
    <property type="project" value="UniProtKB-UniRule"/>
</dbReference>
<dbReference type="InterPro" id="IPR001647">
    <property type="entry name" value="HTH_TetR"/>
</dbReference>
<dbReference type="SUPFAM" id="SSF48498">
    <property type="entry name" value="Tetracyclin repressor-like, C-terminal domain"/>
    <property type="match status" value="1"/>
</dbReference>
<dbReference type="Gene3D" id="1.10.357.10">
    <property type="entry name" value="Tetracycline Repressor, domain 2"/>
    <property type="match status" value="1"/>
</dbReference>
<keyword evidence="1" id="KW-0805">Transcription regulation</keyword>
<evidence type="ECO:0000313" key="7">
    <source>
        <dbReference type="Proteomes" id="UP000250434"/>
    </source>
</evidence>
<evidence type="ECO:0000256" key="2">
    <source>
        <dbReference type="ARBA" id="ARBA00023125"/>
    </source>
</evidence>
<feature type="DNA-binding region" description="H-T-H motif" evidence="4">
    <location>
        <begin position="32"/>
        <end position="51"/>
    </location>
</feature>
<reference evidence="6 7" key="1">
    <citation type="submission" date="2016-04" db="EMBL/GenBank/DDBJ databases">
        <title>Complete genome sequence and analysis of deep-sea sediment isolate, Amycolatopsis sp. WP1.</title>
        <authorList>
            <person name="Wang H."/>
            <person name="Chen S."/>
            <person name="Wu Q."/>
        </authorList>
    </citation>
    <scope>NUCLEOTIDE SEQUENCE [LARGE SCALE GENOMIC DNA]</scope>
    <source>
        <strain evidence="6 7">WP1</strain>
    </source>
</reference>
<evidence type="ECO:0000259" key="5">
    <source>
        <dbReference type="PROSITE" id="PS50977"/>
    </source>
</evidence>
<dbReference type="PANTHER" id="PTHR47506:SF3">
    <property type="entry name" value="HTH-TYPE TRANSCRIPTIONAL REGULATOR LMRA"/>
    <property type="match status" value="1"/>
</dbReference>